<keyword evidence="3" id="KW-1185">Reference proteome</keyword>
<dbReference type="SMART" id="SM00205">
    <property type="entry name" value="THN"/>
    <property type="match status" value="1"/>
</dbReference>
<sequence length="166" mass="17844">MFRVALVVSCMFLILYSTRGAAATNVHVVNKTPNTLCIKYWVPNHIGGGCEELKPYEACDVGTTPEWSGATMWAIQGVCAGQACNTGPPSGVSQFEFTIDGFSGFDYYDVSIRAGFNVGISVQPTNPACPSQFCMGPDQCQGMLPNGPDQTRSCASGSTDYVVYYY</sequence>
<protein>
    <recommendedName>
        <fullName evidence="4">Thaumatin-like protein</fullName>
    </recommendedName>
</protein>
<reference evidence="2" key="1">
    <citation type="submission" date="2021-08" db="EMBL/GenBank/DDBJ databases">
        <title>WGS assembly of Ceratopteris richardii.</title>
        <authorList>
            <person name="Marchant D.B."/>
            <person name="Chen G."/>
            <person name="Jenkins J."/>
            <person name="Shu S."/>
            <person name="Leebens-Mack J."/>
            <person name="Grimwood J."/>
            <person name="Schmutz J."/>
            <person name="Soltis P."/>
            <person name="Soltis D."/>
            <person name="Chen Z.-H."/>
        </authorList>
    </citation>
    <scope>NUCLEOTIDE SEQUENCE</scope>
    <source>
        <strain evidence="2">Whitten #5841</strain>
        <tissue evidence="2">Leaf</tissue>
    </source>
</reference>
<dbReference type="OrthoDB" id="430315at2759"/>
<dbReference type="InterPro" id="IPR037176">
    <property type="entry name" value="Osmotin/thaumatin-like_sf"/>
</dbReference>
<evidence type="ECO:0008006" key="4">
    <source>
        <dbReference type="Google" id="ProtNLM"/>
    </source>
</evidence>
<evidence type="ECO:0000313" key="2">
    <source>
        <dbReference type="EMBL" id="KAH7440165.1"/>
    </source>
</evidence>
<dbReference type="PANTHER" id="PTHR31013">
    <property type="entry name" value="THAUMATIN FAMILY PROTEIN-RELATED"/>
    <property type="match status" value="1"/>
</dbReference>
<name>A0A8T2V316_CERRI</name>
<feature type="chain" id="PRO_5035718979" description="Thaumatin-like protein" evidence="1">
    <location>
        <begin position="24"/>
        <end position="166"/>
    </location>
</feature>
<proteinExistence type="predicted"/>
<keyword evidence="1" id="KW-0732">Signal</keyword>
<evidence type="ECO:0000313" key="3">
    <source>
        <dbReference type="Proteomes" id="UP000825935"/>
    </source>
</evidence>
<dbReference type="Gene3D" id="2.60.110.10">
    <property type="entry name" value="Thaumatin"/>
    <property type="match status" value="1"/>
</dbReference>
<comment type="caution">
    <text evidence="2">The sequence shown here is derived from an EMBL/GenBank/DDBJ whole genome shotgun (WGS) entry which is preliminary data.</text>
</comment>
<dbReference type="PANTHER" id="PTHR31013:SF2">
    <property type="entry name" value="THAUMATIN-LIKE PROTEIN"/>
    <property type="match status" value="1"/>
</dbReference>
<dbReference type="OMA" id="HIGGGCE"/>
<accession>A0A8T2V316</accession>
<dbReference type="Pfam" id="PF00314">
    <property type="entry name" value="Thaumatin"/>
    <property type="match status" value="1"/>
</dbReference>
<feature type="signal peptide" evidence="1">
    <location>
        <begin position="1"/>
        <end position="23"/>
    </location>
</feature>
<evidence type="ECO:0000256" key="1">
    <source>
        <dbReference type="SAM" id="SignalP"/>
    </source>
</evidence>
<organism evidence="2 3">
    <name type="scientific">Ceratopteris richardii</name>
    <name type="common">Triangle waterfern</name>
    <dbReference type="NCBI Taxonomy" id="49495"/>
    <lineage>
        <taxon>Eukaryota</taxon>
        <taxon>Viridiplantae</taxon>
        <taxon>Streptophyta</taxon>
        <taxon>Embryophyta</taxon>
        <taxon>Tracheophyta</taxon>
        <taxon>Polypodiopsida</taxon>
        <taxon>Polypodiidae</taxon>
        <taxon>Polypodiales</taxon>
        <taxon>Pteridineae</taxon>
        <taxon>Pteridaceae</taxon>
        <taxon>Parkerioideae</taxon>
        <taxon>Ceratopteris</taxon>
    </lineage>
</organism>
<dbReference type="EMBL" id="CM035409">
    <property type="protein sequence ID" value="KAH7440165.1"/>
    <property type="molecule type" value="Genomic_DNA"/>
</dbReference>
<dbReference type="Proteomes" id="UP000825935">
    <property type="component" value="Chromosome 4"/>
</dbReference>
<dbReference type="AlphaFoldDB" id="A0A8T2V316"/>
<dbReference type="InterPro" id="IPR001938">
    <property type="entry name" value="Thaumatin"/>
</dbReference>
<dbReference type="PROSITE" id="PS51367">
    <property type="entry name" value="THAUMATIN_2"/>
    <property type="match status" value="1"/>
</dbReference>
<dbReference type="SUPFAM" id="SSF49870">
    <property type="entry name" value="Osmotin, thaumatin-like protein"/>
    <property type="match status" value="1"/>
</dbReference>
<gene>
    <name evidence="2" type="ORF">KP509_04G094500</name>
</gene>